<dbReference type="AlphaFoldDB" id="A0A840BNA2"/>
<sequence length="760" mass="82688">MNTLDKRWQDWITSNLARGCAPDRIQAAMTQSGFEKDLAQRTIEACARLVMKAPCAGVLPLKTPAPSPQLDLIYEIQAALRAQLREHIGAIRNPVLMALLERTPGSRSAAARQERAEFCSALDQYWDQFMARFELALQGPLFLQANDEQFGELTVFSSTQLGLLNLASEISALLGRDCEAPWSTLKSRLDALHCQAGSTEARDEPENPQRISVALVRACEELPPAVRPHFAHEVAQGLADSLLHIYEELNAELAYRGVLPELSRTRFMHGPAPWKKVPVGNALPARAQGPQARIPTSEVAAVCKVFERLESFGGEGSVPLAALLEQLRREAAITPSGKAARSVILTLASVFSGLFCDPDLPPVARPLLARLQLPVLRLALLDQTLFVHPEHPAGKFIDRLIFAAMRCDGAACDDNPTRARLEEIVGRLAAQDSCSANTFADALATLEGHLTAAARVEQTAIAALRSHVVAVSRRAWAKRHSRRTMKPLLAAPMPMALQDFLVNVWTPLVEAALLEGAQDRETGILVAMAERICHTMTPGLPASERLSLQAELPTLIERVTIQLDTSPLPPTQWAKPLAQLVALQKQALQGFVPSLAEALAEPFGAGEDEPTRSYQHGHFALQVLTEPAYPIPMDRNAKEAVGAVRALAPGDWIALIEDDGSEVLRQIDWNDESTGVLLLTSAQEGKAVAMPRRHLVSLLIKDQARLIYSGPRFALIVRHVQTFFAEQEETTASIARGALTRVASTAASALTAEQVVAHTA</sequence>
<name>A0A840BNA2_9RHOO</name>
<keyword evidence="2" id="KW-1185">Reference proteome</keyword>
<dbReference type="RefSeq" id="WP_183635053.1">
    <property type="nucleotide sequence ID" value="NZ_BAABLE010000005.1"/>
</dbReference>
<comment type="caution">
    <text evidence="1">The sequence shown here is derived from an EMBL/GenBank/DDBJ whole genome shotgun (WGS) entry which is preliminary data.</text>
</comment>
<dbReference type="EMBL" id="JACIET010000002">
    <property type="protein sequence ID" value="MBB4013142.1"/>
    <property type="molecule type" value="Genomic_DNA"/>
</dbReference>
<organism evidence="1 2">
    <name type="scientific">Niveibacterium umoris</name>
    <dbReference type="NCBI Taxonomy" id="1193620"/>
    <lineage>
        <taxon>Bacteria</taxon>
        <taxon>Pseudomonadati</taxon>
        <taxon>Pseudomonadota</taxon>
        <taxon>Betaproteobacteria</taxon>
        <taxon>Rhodocyclales</taxon>
        <taxon>Rhodocyclaceae</taxon>
        <taxon>Niveibacterium</taxon>
    </lineage>
</organism>
<evidence type="ECO:0000313" key="1">
    <source>
        <dbReference type="EMBL" id="MBB4013142.1"/>
    </source>
</evidence>
<gene>
    <name evidence="1" type="ORF">GGR36_002488</name>
</gene>
<dbReference type="Proteomes" id="UP000561045">
    <property type="component" value="Unassembled WGS sequence"/>
</dbReference>
<evidence type="ECO:0000313" key="2">
    <source>
        <dbReference type="Proteomes" id="UP000561045"/>
    </source>
</evidence>
<dbReference type="Pfam" id="PF07793">
    <property type="entry name" value="DUF1631"/>
    <property type="match status" value="2"/>
</dbReference>
<evidence type="ECO:0008006" key="3">
    <source>
        <dbReference type="Google" id="ProtNLM"/>
    </source>
</evidence>
<proteinExistence type="predicted"/>
<protein>
    <recommendedName>
        <fullName evidence="3">DUF1631 family protein</fullName>
    </recommendedName>
</protein>
<reference evidence="1 2" key="1">
    <citation type="submission" date="2020-08" db="EMBL/GenBank/DDBJ databases">
        <title>Genomic Encyclopedia of Type Strains, Phase IV (KMG-IV): sequencing the most valuable type-strain genomes for metagenomic binning, comparative biology and taxonomic classification.</title>
        <authorList>
            <person name="Goeker M."/>
        </authorList>
    </citation>
    <scope>NUCLEOTIDE SEQUENCE [LARGE SCALE GENOMIC DNA]</scope>
    <source>
        <strain evidence="1 2">DSM 106739</strain>
    </source>
</reference>
<dbReference type="InterPro" id="IPR012434">
    <property type="entry name" value="DUF1631"/>
</dbReference>
<accession>A0A840BNA2</accession>